<feature type="non-terminal residue" evidence="3">
    <location>
        <position position="775"/>
    </location>
</feature>
<organism evidence="3 4">
    <name type="scientific">Pristionchus entomophagus</name>
    <dbReference type="NCBI Taxonomy" id="358040"/>
    <lineage>
        <taxon>Eukaryota</taxon>
        <taxon>Metazoa</taxon>
        <taxon>Ecdysozoa</taxon>
        <taxon>Nematoda</taxon>
        <taxon>Chromadorea</taxon>
        <taxon>Rhabditida</taxon>
        <taxon>Rhabditina</taxon>
        <taxon>Diplogasteromorpha</taxon>
        <taxon>Diplogasteroidea</taxon>
        <taxon>Neodiplogasteridae</taxon>
        <taxon>Pristionchus</taxon>
    </lineage>
</organism>
<feature type="compositionally biased region" description="Gly residues" evidence="1">
    <location>
        <begin position="626"/>
        <end position="644"/>
    </location>
</feature>
<keyword evidence="4" id="KW-1185">Reference proteome</keyword>
<accession>A0AAV5SBJ9</accession>
<protein>
    <submittedName>
        <fullName evidence="3">Uncharacterized protein</fullName>
    </submittedName>
</protein>
<feature type="compositionally biased region" description="Polar residues" evidence="1">
    <location>
        <begin position="518"/>
        <end position="529"/>
    </location>
</feature>
<gene>
    <name evidence="3" type="ORF">PENTCL1PPCAC_2563</name>
</gene>
<feature type="compositionally biased region" description="Polar residues" evidence="1">
    <location>
        <begin position="380"/>
        <end position="389"/>
    </location>
</feature>
<feature type="compositionally biased region" description="Basic and acidic residues" evidence="1">
    <location>
        <begin position="657"/>
        <end position="670"/>
    </location>
</feature>
<keyword evidence="2" id="KW-0732">Signal</keyword>
<feature type="compositionally biased region" description="Polar residues" evidence="1">
    <location>
        <begin position="744"/>
        <end position="761"/>
    </location>
</feature>
<feature type="compositionally biased region" description="Gly residues" evidence="1">
    <location>
        <begin position="414"/>
        <end position="424"/>
    </location>
</feature>
<feature type="compositionally biased region" description="Low complexity" evidence="1">
    <location>
        <begin position="718"/>
        <end position="731"/>
    </location>
</feature>
<feature type="compositionally biased region" description="Low complexity" evidence="1">
    <location>
        <begin position="304"/>
        <end position="316"/>
    </location>
</feature>
<feature type="compositionally biased region" description="Polar residues" evidence="1">
    <location>
        <begin position="577"/>
        <end position="590"/>
    </location>
</feature>
<feature type="non-terminal residue" evidence="3">
    <location>
        <position position="1"/>
    </location>
</feature>
<dbReference type="EMBL" id="BTSX01000001">
    <property type="protein sequence ID" value="GMS80388.1"/>
    <property type="molecule type" value="Genomic_DNA"/>
</dbReference>
<dbReference type="Proteomes" id="UP001432027">
    <property type="component" value="Unassembled WGS sequence"/>
</dbReference>
<evidence type="ECO:0000313" key="3">
    <source>
        <dbReference type="EMBL" id="GMS80388.1"/>
    </source>
</evidence>
<proteinExistence type="predicted"/>
<evidence type="ECO:0000313" key="4">
    <source>
        <dbReference type="Proteomes" id="UP001432027"/>
    </source>
</evidence>
<evidence type="ECO:0000256" key="1">
    <source>
        <dbReference type="SAM" id="MobiDB-lite"/>
    </source>
</evidence>
<evidence type="ECO:0000256" key="2">
    <source>
        <dbReference type="SAM" id="SignalP"/>
    </source>
</evidence>
<feature type="chain" id="PRO_5043585358" evidence="2">
    <location>
        <begin position="32"/>
        <end position="775"/>
    </location>
</feature>
<reference evidence="3" key="1">
    <citation type="submission" date="2023-10" db="EMBL/GenBank/DDBJ databases">
        <title>Genome assembly of Pristionchus species.</title>
        <authorList>
            <person name="Yoshida K."/>
            <person name="Sommer R.J."/>
        </authorList>
    </citation>
    <scope>NUCLEOTIDE SEQUENCE</scope>
    <source>
        <strain evidence="3">RS0144</strain>
    </source>
</reference>
<feature type="compositionally biased region" description="Gly residues" evidence="1">
    <location>
        <begin position="593"/>
        <end position="614"/>
    </location>
</feature>
<feature type="compositionally biased region" description="Gly residues" evidence="1">
    <location>
        <begin position="229"/>
        <end position="238"/>
    </location>
</feature>
<sequence>IQAMIIQRSSRLLSPSRLAVLLVAALAAVNAETTEKSRKKRFCGLQDIQGVQYAIPCAQPATCRRYETPPPRAACPPPIIIVAPGFRPELRPQSFRPHNSYIRPQSQLQPQFVQRPQPQYQQIQPQYRPVYQPQPQPYYAQQQPPQPVFQPQYQYPQEANAYVTAPAFPLPNARPLPAGVRPPISYHNVAPGGYVTAPNQFGPRPLPPGSRVGIPKPPGRNGQQGGLIGRIGPNGGHGRVITTSPRPLKKVTPSSKKIHEENEDDLLKYPKFPNELPASFFARPGDPISPTSHVKQPPRPKFMSTISPTTTGTTPGRAEINSTTPFPEKHGHIDFTSGDDGEFGAEGGRPGQIKVDVATLAPGDRFPSSTLAPFAPDGQDPSTGFSSGPRNGGAGPDREGFNGPDGEFLVPEGGPNGGRTGGDNFGSDSSFQSGGDLPDGFDNNGNRIPGGQKGNGPHRGQGSSTDRSNGGFPDNDNFPGGDNSFDHSFPGMPPLDPEFTGSSFTASPPDRTGFNEFGVSTISPPSISPLNVVRLPGSHQTSFPGGSPQPELPFIRTGFRPHPSRLGQPTDGRRIVSGSSINSRISNTDRSTGGNGGFSGSDRGGSGPSFGQHGGSPIPGSEERGGLSGPGFSGPDRGGSGPGFGPSRHGGSPNPGFEEHGPGFDGRGDHSGSGTDGRGGFPGNFNGHAPDSFTPHGKDDRPHGGRQPTGQFGGSGPGTFTPGPSSTFPGTNSENHKQIVHVSPNGSPNLFSSKNPSTTSDGRPGLPGPSVNSGF</sequence>
<feature type="compositionally biased region" description="Low complexity" evidence="1">
    <location>
        <begin position="425"/>
        <end position="436"/>
    </location>
</feature>
<dbReference type="AlphaFoldDB" id="A0AAV5SBJ9"/>
<name>A0AAV5SBJ9_9BILA</name>
<feature type="signal peptide" evidence="2">
    <location>
        <begin position="1"/>
        <end position="31"/>
    </location>
</feature>
<feature type="region of interest" description="Disordered" evidence="1">
    <location>
        <begin position="229"/>
        <end position="257"/>
    </location>
</feature>
<comment type="caution">
    <text evidence="3">The sequence shown here is derived from an EMBL/GenBank/DDBJ whole genome shotgun (WGS) entry which is preliminary data.</text>
</comment>
<feature type="region of interest" description="Disordered" evidence="1">
    <location>
        <begin position="289"/>
        <end position="775"/>
    </location>
</feature>